<comment type="caution">
    <text evidence="1">The sequence shown here is derived from an EMBL/GenBank/DDBJ whole genome shotgun (WGS) entry which is preliminary data.</text>
</comment>
<dbReference type="Proteomes" id="UP000237631">
    <property type="component" value="Unassembled WGS sequence"/>
</dbReference>
<gene>
    <name evidence="1" type="ORF">CBER1_10740</name>
</gene>
<accession>A0A2S6BY21</accession>
<evidence type="ECO:0000313" key="1">
    <source>
        <dbReference type="EMBL" id="PPJ52366.1"/>
    </source>
</evidence>
<protein>
    <submittedName>
        <fullName evidence="1">Uncharacterized protein</fullName>
    </submittedName>
</protein>
<keyword evidence="2" id="KW-1185">Reference proteome</keyword>
<proteinExistence type="predicted"/>
<evidence type="ECO:0000313" key="2">
    <source>
        <dbReference type="Proteomes" id="UP000237631"/>
    </source>
</evidence>
<organism evidence="1 2">
    <name type="scientific">Cercospora berteroae</name>
    <dbReference type="NCBI Taxonomy" id="357750"/>
    <lineage>
        <taxon>Eukaryota</taxon>
        <taxon>Fungi</taxon>
        <taxon>Dikarya</taxon>
        <taxon>Ascomycota</taxon>
        <taxon>Pezizomycotina</taxon>
        <taxon>Dothideomycetes</taxon>
        <taxon>Dothideomycetidae</taxon>
        <taxon>Mycosphaerellales</taxon>
        <taxon>Mycosphaerellaceae</taxon>
        <taxon>Cercospora</taxon>
    </lineage>
</organism>
<dbReference type="AlphaFoldDB" id="A0A2S6BY21"/>
<reference evidence="2" key="1">
    <citation type="journal article" date="2017" name="bioRxiv">
        <title>Conservation of a gene cluster reveals novel cercosporin biosynthetic mechanisms and extends production to the genus Colletotrichum.</title>
        <authorList>
            <person name="de Jonge R."/>
            <person name="Ebert M.K."/>
            <person name="Huitt-Roehl C.R."/>
            <person name="Pal P."/>
            <person name="Suttle J.C."/>
            <person name="Spanner R.E."/>
            <person name="Neubauer J.D."/>
            <person name="Jurick W.M.II."/>
            <person name="Stott K.A."/>
            <person name="Secor G.A."/>
            <person name="Thomma B.P.H.J."/>
            <person name="Van de Peer Y."/>
            <person name="Townsend C.A."/>
            <person name="Bolton M.D."/>
        </authorList>
    </citation>
    <scope>NUCLEOTIDE SEQUENCE [LARGE SCALE GENOMIC DNA]</scope>
    <source>
        <strain evidence="2">CBS538.71</strain>
    </source>
</reference>
<name>A0A2S6BY21_9PEZI</name>
<dbReference type="EMBL" id="PNEN01001703">
    <property type="protein sequence ID" value="PPJ52366.1"/>
    <property type="molecule type" value="Genomic_DNA"/>
</dbReference>
<sequence length="221" mass="23747">MDSTATRTLPAPLRTVLTSATPAGSGNITNVVNTSDLDDIFDIDYNTSDVGNISNVETTSFVGIPTDVPPFAPVMRDGGHLGEAGLPEIYDEISLPSDSEDDDDVDDGVAFFEITRRSRFKAKYHVFSGKADTETLECEQRAAQEAVITAQRSAYNRDQRGTADIDSIERFPADKDLHENYIKYTAGGLFAYQAGLVDVATNGIEFTLVVTAASVPAPLSA</sequence>